<evidence type="ECO:0000313" key="2">
    <source>
        <dbReference type="EMBL" id="CAE7867257.1"/>
    </source>
</evidence>
<dbReference type="OrthoDB" id="419971at2759"/>
<comment type="caution">
    <text evidence="2">The sequence shown here is derived from an EMBL/GenBank/DDBJ whole genome shotgun (WGS) entry which is preliminary data.</text>
</comment>
<reference evidence="2" key="1">
    <citation type="submission" date="2021-02" db="EMBL/GenBank/DDBJ databases">
        <authorList>
            <person name="Dougan E. K."/>
            <person name="Rhodes N."/>
            <person name="Thang M."/>
            <person name="Chan C."/>
        </authorList>
    </citation>
    <scope>NUCLEOTIDE SEQUENCE</scope>
</reference>
<dbReference type="Proteomes" id="UP000601435">
    <property type="component" value="Unassembled WGS sequence"/>
</dbReference>
<protein>
    <submittedName>
        <fullName evidence="2">Uncharacterized protein</fullName>
    </submittedName>
</protein>
<sequence>VHLPLSERPEVMLNGASVTTSLPPSIGSDEDHEAQVWSPTFLLFVPDAMHEVVQVTLEAPCSVDTALQSIVDAASAERYRFFSRHVVVDPQPSQHWGAILALPAWTDDEPVAVLDLLHVDGRCFATYLPNPFNRTQALYAARLPVDYPVEVFAFGWHTPMQPRDRVDMVEGGKITFRRPGAMHVVQGRYGVVHEGGYGYFTTIDGSESDVLQGARAASGLTSGTVHYAVGQLEVQDVMCHGLPCQGICAVAPAEAAATSSGFHPCVVLIDQRPLLEGWSLWVSLTNELCHAELASLLETFVPAGWQIQILGANIEGGMLQVHNGLVLTAEFVPVTSPEETVHSPQLTEGLSEADSGTSPPSGSFGGGPSQPAPANGGTSAPDGRSVARDRSRSRTPPAPSSRVLRLRAGMGACLLGQPSCLSAVGAICALPVSSASALYADHTSPDIVSACGLYGALADILVQATRRNLCWLGLAPCLVLLHGIGTFCLLWIRSCKFLSEPQGRNCSERARLAVLRSLTVELGGQWMPRLPFFFDLPPDVEAEADDSDFPQEQVVRRIPCAILKLDYTPEHVAVALRVPATQEELTRALEVRRHAQVQCTFPALLPVLPQPVPGFAVFIASTAWHGFSGVCFDTSQIDHRVFLVFMPEYVTRSLLIRCADLPAGLDLAVRFGVDNIPLPDDVEVHLYPGALIQFIPTRTVLQELPGLPTLGQSLLLPDAWSPNAAFPAPAFDGAVGLLFRGSAHLFISEPGEATRYRQRIA</sequence>
<gene>
    <name evidence="2" type="ORF">SNEC2469_LOCUS27827</name>
</gene>
<keyword evidence="3" id="KW-1185">Reference proteome</keyword>
<evidence type="ECO:0000256" key="1">
    <source>
        <dbReference type="SAM" id="MobiDB-lite"/>
    </source>
</evidence>
<dbReference type="AlphaFoldDB" id="A0A813AG47"/>
<accession>A0A813AG47</accession>
<feature type="non-terminal residue" evidence="2">
    <location>
        <position position="1"/>
    </location>
</feature>
<organism evidence="2 3">
    <name type="scientific">Symbiodinium necroappetens</name>
    <dbReference type="NCBI Taxonomy" id="1628268"/>
    <lineage>
        <taxon>Eukaryota</taxon>
        <taxon>Sar</taxon>
        <taxon>Alveolata</taxon>
        <taxon>Dinophyceae</taxon>
        <taxon>Suessiales</taxon>
        <taxon>Symbiodiniaceae</taxon>
        <taxon>Symbiodinium</taxon>
    </lineage>
</organism>
<feature type="non-terminal residue" evidence="2">
    <location>
        <position position="761"/>
    </location>
</feature>
<feature type="region of interest" description="Disordered" evidence="1">
    <location>
        <begin position="337"/>
        <end position="401"/>
    </location>
</feature>
<dbReference type="EMBL" id="CAJNJA010059317">
    <property type="protein sequence ID" value="CAE7867257.1"/>
    <property type="molecule type" value="Genomic_DNA"/>
</dbReference>
<proteinExistence type="predicted"/>
<name>A0A813AG47_9DINO</name>
<evidence type="ECO:0000313" key="3">
    <source>
        <dbReference type="Proteomes" id="UP000601435"/>
    </source>
</evidence>